<evidence type="ECO:0000256" key="17">
    <source>
        <dbReference type="RuleBase" id="RU004357"/>
    </source>
</evidence>
<dbReference type="PROSITE" id="PS01186">
    <property type="entry name" value="EGF_2"/>
    <property type="match status" value="3"/>
</dbReference>
<dbReference type="GO" id="GO:0098858">
    <property type="term" value="C:actin-based cell projection"/>
    <property type="evidence" value="ECO:0007669"/>
    <property type="project" value="UniProtKB-ARBA"/>
</dbReference>
<dbReference type="InterPro" id="IPR015919">
    <property type="entry name" value="Cadherin-like_sf"/>
</dbReference>
<dbReference type="SMART" id="SM00112">
    <property type="entry name" value="CA"/>
    <property type="match status" value="15"/>
</dbReference>
<dbReference type="PRINTS" id="PR00205">
    <property type="entry name" value="CADHERIN"/>
</dbReference>
<evidence type="ECO:0000313" key="24">
    <source>
        <dbReference type="Proteomes" id="UP000192578"/>
    </source>
</evidence>
<dbReference type="Gene3D" id="4.10.900.10">
    <property type="entry name" value="TCF3-CBD (Catenin binding domain)"/>
    <property type="match status" value="1"/>
</dbReference>
<dbReference type="Pfam" id="PF00008">
    <property type="entry name" value="EGF"/>
    <property type="match status" value="1"/>
</dbReference>
<feature type="domain" description="Cadherin" evidence="22">
    <location>
        <begin position="566"/>
        <end position="670"/>
    </location>
</feature>
<dbReference type="PROSITE" id="PS50026">
    <property type="entry name" value="EGF_3"/>
    <property type="match status" value="3"/>
</dbReference>
<dbReference type="SMART" id="SM00282">
    <property type="entry name" value="LamG"/>
    <property type="match status" value="2"/>
</dbReference>
<comment type="function">
    <text evidence="17">Cadherins are calcium-dependent cell adhesion proteins.</text>
</comment>
<feature type="disulfide bond" evidence="15">
    <location>
        <begin position="1846"/>
        <end position="1855"/>
    </location>
</feature>
<dbReference type="Pfam" id="PF24811">
    <property type="entry name" value="Ig_Shg"/>
    <property type="match status" value="1"/>
</dbReference>
<feature type="domain" description="Laminin G" evidence="20">
    <location>
        <begin position="2107"/>
        <end position="2301"/>
    </location>
</feature>
<dbReference type="EMBL" id="MTYJ01000185">
    <property type="protein sequence ID" value="OWA50210.1"/>
    <property type="molecule type" value="Genomic_DNA"/>
</dbReference>
<evidence type="ECO:0000256" key="2">
    <source>
        <dbReference type="ARBA" id="ARBA00022475"/>
    </source>
</evidence>
<dbReference type="Gene3D" id="2.60.120.200">
    <property type="match status" value="2"/>
</dbReference>
<dbReference type="Gene3D" id="2.10.25.10">
    <property type="entry name" value="Laminin"/>
    <property type="match status" value="2"/>
</dbReference>
<dbReference type="InterPro" id="IPR020894">
    <property type="entry name" value="Cadherin_CS"/>
</dbReference>
<feature type="domain" description="Cadherin" evidence="22">
    <location>
        <begin position="1345"/>
        <end position="1449"/>
    </location>
</feature>
<feature type="domain" description="Laminin G" evidence="20">
    <location>
        <begin position="1857"/>
        <end position="2060"/>
    </location>
</feature>
<feature type="disulfide bond" evidence="15">
    <location>
        <begin position="2094"/>
        <end position="2103"/>
    </location>
</feature>
<keyword evidence="9 16" id="KW-0130">Cell adhesion</keyword>
<proteinExistence type="predicted"/>
<dbReference type="GO" id="GO:0005912">
    <property type="term" value="C:adherens junction"/>
    <property type="evidence" value="ECO:0007669"/>
    <property type="project" value="TreeGrafter"/>
</dbReference>
<dbReference type="InterPro" id="IPR000742">
    <property type="entry name" value="EGF"/>
</dbReference>
<feature type="domain" description="Cadherin" evidence="22">
    <location>
        <begin position="256"/>
        <end position="345"/>
    </location>
</feature>
<dbReference type="GO" id="GO:0016477">
    <property type="term" value="P:cell migration"/>
    <property type="evidence" value="ECO:0007669"/>
    <property type="project" value="TreeGrafter"/>
</dbReference>
<dbReference type="PROSITE" id="PS00232">
    <property type="entry name" value="CADHERIN_1"/>
    <property type="match status" value="5"/>
</dbReference>
<dbReference type="GO" id="GO:0016339">
    <property type="term" value="P:calcium-dependent cell-cell adhesion via plasma membrane cell adhesion molecules"/>
    <property type="evidence" value="ECO:0007669"/>
    <property type="project" value="TreeGrafter"/>
</dbReference>
<keyword evidence="5" id="KW-0479">Metal-binding</keyword>
<name>A0A9X6RJU0_HYPEX</name>
<feature type="domain" description="EGF-like" evidence="21">
    <location>
        <begin position="1819"/>
        <end position="1856"/>
    </location>
</feature>
<keyword evidence="8 14" id="KW-0106">Calcium</keyword>
<feature type="domain" description="Cadherin" evidence="22">
    <location>
        <begin position="1002"/>
        <end position="1115"/>
    </location>
</feature>
<dbReference type="InterPro" id="IPR027397">
    <property type="entry name" value="Catenin-bd_sf"/>
</dbReference>
<dbReference type="GO" id="GO:0008104">
    <property type="term" value="P:intracellular protein localization"/>
    <property type="evidence" value="ECO:0007669"/>
    <property type="project" value="UniProtKB-ARBA"/>
</dbReference>
<dbReference type="FunFam" id="2.60.40.60:FF:000032">
    <property type="entry name" value="FAT atypical cadherin 1"/>
    <property type="match status" value="1"/>
</dbReference>
<dbReference type="GO" id="GO:0044331">
    <property type="term" value="P:cell-cell adhesion mediated by cadherin"/>
    <property type="evidence" value="ECO:0007669"/>
    <property type="project" value="TreeGrafter"/>
</dbReference>
<dbReference type="Pfam" id="PF00028">
    <property type="entry name" value="Cadherin"/>
    <property type="match status" value="11"/>
</dbReference>
<keyword evidence="7" id="KW-0677">Repeat</keyword>
<evidence type="ECO:0000256" key="1">
    <source>
        <dbReference type="ARBA" id="ARBA00004251"/>
    </source>
</evidence>
<dbReference type="InterPro" id="IPR056370">
    <property type="entry name" value="Shg-like_Ig-like"/>
</dbReference>
<evidence type="ECO:0000256" key="14">
    <source>
        <dbReference type="PROSITE-ProRule" id="PRU00043"/>
    </source>
</evidence>
<feature type="domain" description="Cadherin" evidence="22">
    <location>
        <begin position="346"/>
        <end position="455"/>
    </location>
</feature>
<feature type="domain" description="Cadherin" evidence="22">
    <location>
        <begin position="460"/>
        <end position="565"/>
    </location>
</feature>
<organism evidence="23 24">
    <name type="scientific">Hypsibius exemplaris</name>
    <name type="common">Freshwater tardigrade</name>
    <dbReference type="NCBI Taxonomy" id="2072580"/>
    <lineage>
        <taxon>Eukaryota</taxon>
        <taxon>Metazoa</taxon>
        <taxon>Ecdysozoa</taxon>
        <taxon>Tardigrada</taxon>
        <taxon>Eutardigrada</taxon>
        <taxon>Parachela</taxon>
        <taxon>Hypsibioidea</taxon>
        <taxon>Hypsibiidae</taxon>
        <taxon>Hypsibius</taxon>
    </lineage>
</organism>
<sequence>MMKSVDAGTYCDAVDTQRVTITVQDDNDTPPHFINAPRPFQAVVPMNAAENVPVFRLEAIDPDANALIRYKLTRDQSDGRFVVDEVTGDIRTRGKQDFVQDREYVIYVRAEDRNGMVQQTTEEERVSIVGGRRPPQFYEQQYTVNVPENKTPKSSIISVRARSFADKQISYSLDNDDSSMFKIAQSSGDITLEKPLDYDDPRQPKNYLLTILAKENGGMSTSVRLTVNVKDVNDNAPKFSLPIYQEWVVEDISTGPTGTSILSVTALDPDEGDNGDVVYTVSDPNFTVRKVGNAGVITAAARLDADRVKQYEFAVTATDRGSPVRSSTATVRLFTFNTNDEVPTFSQLVYTASLEENAQPNAVVATAIATDIDGDKVTYGFVGSGHSTGQFVIDQDTGVIQLWNQPVHLDQDKYELNVTATDDGSCCKGQKESRHTSTALVIVSVTDVNDNKPVFTNCSEYERKRPTVMEEKSQGAYVTTVHALDQDSGMNGRVTYEIENDPNNAQRFEINPETGVITTRGRFDRESSRFVSVTVIAKDGGMRPLIGICSFQVELLDENDNPPVFERTQYETTVRQDRKKGPVIAVIATDADAGKNAEIEYSLDPNDALSQKLFGVDKDTGWIYLKDSLPASPRQFDMMAVASDKGERSLSGRVPVTIRITDVSSRPPKWVQVPKSISINETIQRNYIAATIKAISEIPSNKRIFYELLNGNTLDRNKDQHFLLQRRKDEKGDDIADLVVYKPLDFETTPRYNLTIQAKNDLEPQLDETINVVIDVIDQNDEVPLFERSPVLSVLEDEPAMTVVGHVKAKDADGDARYRAITYNIDPESSNGDWKYFEINNKDGTIRAKKSFDRETRSKYTLGITASDGFPSAIPGVKGENRNQIYIRIEIGDKNDNVPFFDHPLYEATVPESAPQQHTVMQVLANDKDELNNLRYQITRGNVGGVFAVQPSTGVIYLNGELDYETLRDYNLVLVVSDGAHQNETRLHITVQDVNDIAPQFTSKVYTASIFEADSSGLPRTLSFTPPINAVDGDTARNDPIRYSIVGQGADDVFVIPDARFPVIQITKPLDRDPPNGVPVWTFTILAKDEDGKGLTGYADVKVVLTDVNDNDPFFPSMKTIGHVKENSPVGTRVMTMSAVDYDDPNTLRNAILRYDILRNVMGDNNQPIFEIDSDSGVIKTVWGGLDRERVPSYSIVVRATDGGSRSGTGTAIIELQDENDSPPKFQRKLYTQSIDETPGMVLPEGSVLDVGVNDQDITNNFVYGVVQPCDKDEYGCDHFYMRANADGSGSLFVLKPLDFENDRDRAGFKFRIFVNDQGDIFRPKDTAQVQISLNDINDNPPRFAAPNQRVQILEDVAVGEKLAHFTATDADNDGKSKIQYRIKRSTDPGRQFTIGPDGIVRVQQPLDREKTETHYVEILAIDDGAPRLTATATLTAHLLDVNDNPPQFAQDYNPVVFENEPAEKLVAEVSAMDPDSGVNHGGPFTFSLPNADRNPTFDHFRLVHKASGGGNGNGSALIYTKQTFDREDRKYYYVPIIIEDVGGLSGTSTLTVTIGDRNDNEMFPGSKEITVYNYMDRVSNMEIGRVHVEDKDDWDVQDKSFAWTAGTEPSPFFELNPNTGALTMRRGAHAGQYHFSVQVHDRQYDKEVTATVTVNVLSISEEAVRKSGSMRLQGISAEEFIQIGPDGTSKYDKFKTLIKTLTGAKEVEIFSVMSPERIKPPITDIRYAAHGSPFYSPVLLDGLIELHRVDVEHQIGVKINMVPINFCTDDYCEEGCVTRHFVPVDDVATLINANKTALLSVTIKHERDCVCPATDFRQPETCHNLRCYNGGICRDEWEPHPYCECPDGYDGPNCQRTTRTFKEDSFAWFHTLEQCLDSHLSLEFMTETADGLLLYNGPIGSTSSHSQSPSRPDFLAVDLFNGHPRLHLDLGFGKSLVLEVKTKIKLSDGSWHRLDVFWSGQNARIVVDWCQRSNITDPEDGHGSISDVSACEARGQTLGFQTGLNVHQPMQLGGLNGETGTATGFVRKSFAGCVKNVIFNGNMYDMQSAGYQKDSTVGCVPSDEQCGGNELSEMSRCINGHCVGTYFSFHCECYPGFRGERCSFRTSEKSFEKRSFMRLELAFDTDDYASSLQLKFRTRKAFGQIFAAASVSGGEYLILEIRNHTLHFRYDLNPNKNEEYILTLNEYAVDDGRWHTVRVNRYGADAVMTIDGGDGRRYGELISHTPATHRKMRLQKEATIGARVQERGMAEFEVVFDFEGCMDDVRYNNHPLPMDINEQNLHARILTSVNSDDAADRSTCVDINECEEDPGVCRNGGTCQNFVEADKSDRSAGFVCTCVPGYVGTTCNAAMKEQRLGITDGAIIAMVVCATILILFLLAFILYTRRRRAYDEKMALTIDPDDDIRENIVSYHDEGAGEEDMQAYDITPLRIPINPKDSPSAGRKPMAPSDGLKPPGMQRPVRPRVPGEPVGDLGALLQQRLNEADNDPMAPPYDELRLYAYEGGGDTPVDLSEIEDNEDDDINFDYLHSWGPRFEKLAKLYAESPNDDEHL</sequence>
<feature type="disulfide bond" evidence="15">
    <location>
        <begin position="2339"/>
        <end position="2348"/>
    </location>
</feature>
<dbReference type="InterPro" id="IPR013320">
    <property type="entry name" value="ConA-like_dom_sf"/>
</dbReference>
<evidence type="ECO:0000256" key="18">
    <source>
        <dbReference type="SAM" id="MobiDB-lite"/>
    </source>
</evidence>
<evidence type="ECO:0000256" key="5">
    <source>
        <dbReference type="ARBA" id="ARBA00022723"/>
    </source>
</evidence>
<dbReference type="SUPFAM" id="SSF49313">
    <property type="entry name" value="Cadherin-like"/>
    <property type="match status" value="15"/>
</dbReference>
<feature type="domain" description="Cadherin" evidence="22">
    <location>
        <begin position="786"/>
        <end position="901"/>
    </location>
</feature>
<keyword evidence="12 15" id="KW-1015">Disulfide bond</keyword>
<feature type="domain" description="Cadherin" evidence="22">
    <location>
        <begin position="36"/>
        <end position="137"/>
    </location>
</feature>
<dbReference type="CDD" id="cd00054">
    <property type="entry name" value="EGF_CA"/>
    <property type="match status" value="3"/>
</dbReference>
<evidence type="ECO:0000256" key="11">
    <source>
        <dbReference type="ARBA" id="ARBA00023136"/>
    </source>
</evidence>
<evidence type="ECO:0000256" key="3">
    <source>
        <dbReference type="ARBA" id="ARBA00022536"/>
    </source>
</evidence>
<evidence type="ECO:0000256" key="8">
    <source>
        <dbReference type="ARBA" id="ARBA00022837"/>
    </source>
</evidence>
<feature type="domain" description="EGF-like" evidence="21">
    <location>
        <begin position="2074"/>
        <end position="2104"/>
    </location>
</feature>
<keyword evidence="10 19" id="KW-1133">Transmembrane helix</keyword>
<evidence type="ECO:0000256" key="19">
    <source>
        <dbReference type="SAM" id="Phobius"/>
    </source>
</evidence>
<dbReference type="SUPFAM" id="SSF57196">
    <property type="entry name" value="EGF/Laminin"/>
    <property type="match status" value="1"/>
</dbReference>
<evidence type="ECO:0000256" key="7">
    <source>
        <dbReference type="ARBA" id="ARBA00022737"/>
    </source>
</evidence>
<feature type="domain" description="EGF-like" evidence="21">
    <location>
        <begin position="2303"/>
        <end position="2349"/>
    </location>
</feature>
<dbReference type="InterPro" id="IPR000233">
    <property type="entry name" value="Cadherin_Y-type_LIR"/>
</dbReference>
<keyword evidence="11 19" id="KW-0472">Membrane</keyword>
<feature type="domain" description="Cadherin" evidence="22">
    <location>
        <begin position="138"/>
        <end position="239"/>
    </location>
</feature>
<dbReference type="Proteomes" id="UP000192578">
    <property type="component" value="Unassembled WGS sequence"/>
</dbReference>
<evidence type="ECO:0000259" key="22">
    <source>
        <dbReference type="PROSITE" id="PS50268"/>
    </source>
</evidence>
<feature type="domain" description="Cadherin" evidence="22">
    <location>
        <begin position="1124"/>
        <end position="1226"/>
    </location>
</feature>
<dbReference type="FunFam" id="2.60.40.60:FF:000232">
    <property type="entry name" value="Neural-cadherin"/>
    <property type="match status" value="1"/>
</dbReference>
<dbReference type="GO" id="GO:0007431">
    <property type="term" value="P:salivary gland development"/>
    <property type="evidence" value="ECO:0007669"/>
    <property type="project" value="UniProtKB-ARBA"/>
</dbReference>
<keyword evidence="24" id="KW-1185">Reference proteome</keyword>
<dbReference type="GO" id="GO:0009887">
    <property type="term" value="P:animal organ morphogenesis"/>
    <property type="evidence" value="ECO:0007669"/>
    <property type="project" value="UniProtKB-ARBA"/>
</dbReference>
<evidence type="ECO:0000259" key="20">
    <source>
        <dbReference type="PROSITE" id="PS50025"/>
    </source>
</evidence>
<evidence type="ECO:0000256" key="4">
    <source>
        <dbReference type="ARBA" id="ARBA00022692"/>
    </source>
</evidence>
<dbReference type="InterPro" id="IPR002126">
    <property type="entry name" value="Cadherin-like_dom"/>
</dbReference>
<feature type="domain" description="Cadherin" evidence="22">
    <location>
        <begin position="671"/>
        <end position="786"/>
    </location>
</feature>
<dbReference type="SMART" id="SM00181">
    <property type="entry name" value="EGF"/>
    <property type="match status" value="3"/>
</dbReference>
<evidence type="ECO:0000256" key="16">
    <source>
        <dbReference type="RuleBase" id="RU003318"/>
    </source>
</evidence>
<keyword evidence="3 15" id="KW-0245">EGF-like domain</keyword>
<keyword evidence="4 16" id="KW-0812">Transmembrane</keyword>
<dbReference type="PANTHER" id="PTHR24027:SF438">
    <property type="entry name" value="CADHERIN 23"/>
    <property type="match status" value="1"/>
</dbReference>
<feature type="domain" description="Cadherin" evidence="22">
    <location>
        <begin position="902"/>
        <end position="1001"/>
    </location>
</feature>
<reference evidence="24" key="1">
    <citation type="submission" date="2017-01" db="EMBL/GenBank/DDBJ databases">
        <title>Comparative genomics of anhydrobiosis in the tardigrade Hypsibius dujardini.</title>
        <authorList>
            <person name="Yoshida Y."/>
            <person name="Koutsovoulos G."/>
            <person name="Laetsch D."/>
            <person name="Stevens L."/>
            <person name="Kumar S."/>
            <person name="Horikawa D."/>
            <person name="Ishino K."/>
            <person name="Komine S."/>
            <person name="Tomita M."/>
            <person name="Blaxter M."/>
            <person name="Arakawa K."/>
        </authorList>
    </citation>
    <scope>NUCLEOTIDE SEQUENCE [LARGE SCALE GENOMIC DNA]</scope>
    <source>
        <strain evidence="24">Z151</strain>
    </source>
</reference>
<feature type="domain" description="Cadherin" evidence="22">
    <location>
        <begin position="1248"/>
        <end position="1344"/>
    </location>
</feature>
<evidence type="ECO:0000256" key="13">
    <source>
        <dbReference type="ARBA" id="ARBA00023180"/>
    </source>
</evidence>
<dbReference type="FunFam" id="2.60.40.60:FF:000022">
    <property type="entry name" value="Cadherin 2"/>
    <property type="match status" value="1"/>
</dbReference>
<feature type="transmembrane region" description="Helical" evidence="19">
    <location>
        <begin position="2362"/>
        <end position="2385"/>
    </location>
</feature>
<feature type="domain" description="Cadherin" evidence="22">
    <location>
        <begin position="1584"/>
        <end position="1681"/>
    </location>
</feature>
<evidence type="ECO:0000259" key="21">
    <source>
        <dbReference type="PROSITE" id="PS50026"/>
    </source>
</evidence>
<feature type="region of interest" description="Disordered" evidence="18">
    <location>
        <begin position="2434"/>
        <end position="2462"/>
    </location>
</feature>
<comment type="caution">
    <text evidence="23">The sequence shown here is derived from an EMBL/GenBank/DDBJ whole genome shotgun (WGS) entry which is preliminary data.</text>
</comment>
<dbReference type="GO" id="GO:0000902">
    <property type="term" value="P:cell morphogenesis"/>
    <property type="evidence" value="ECO:0007669"/>
    <property type="project" value="TreeGrafter"/>
</dbReference>
<dbReference type="InterPro" id="IPR001881">
    <property type="entry name" value="EGF-like_Ca-bd_dom"/>
</dbReference>
<dbReference type="CDD" id="cd00110">
    <property type="entry name" value="LamG"/>
    <property type="match status" value="2"/>
</dbReference>
<dbReference type="InterPro" id="IPR001791">
    <property type="entry name" value="Laminin_G"/>
</dbReference>
<dbReference type="GO" id="GO:0005509">
    <property type="term" value="F:calcium ion binding"/>
    <property type="evidence" value="ECO:0007669"/>
    <property type="project" value="UniProtKB-UniRule"/>
</dbReference>
<dbReference type="FunFam" id="2.60.40.60:FF:000033">
    <property type="entry name" value="FAT atypical cadherin 1"/>
    <property type="match status" value="1"/>
</dbReference>
<comment type="caution">
    <text evidence="15">Lacks conserved residue(s) required for the propagation of feature annotation.</text>
</comment>
<accession>A0A9X6RJU0</accession>
<dbReference type="GO" id="GO:0045296">
    <property type="term" value="F:cadherin binding"/>
    <property type="evidence" value="ECO:0007669"/>
    <property type="project" value="TreeGrafter"/>
</dbReference>
<dbReference type="GO" id="GO:0016342">
    <property type="term" value="C:catenin complex"/>
    <property type="evidence" value="ECO:0007669"/>
    <property type="project" value="TreeGrafter"/>
</dbReference>
<dbReference type="PROSITE" id="PS00022">
    <property type="entry name" value="EGF_1"/>
    <property type="match status" value="3"/>
</dbReference>
<dbReference type="PROSITE" id="PS50025">
    <property type="entry name" value="LAM_G_DOMAIN"/>
    <property type="match status" value="2"/>
</dbReference>
<protein>
    <submittedName>
        <fullName evidence="23">Neural-cadherin</fullName>
    </submittedName>
</protein>
<evidence type="ECO:0000256" key="10">
    <source>
        <dbReference type="ARBA" id="ARBA00022989"/>
    </source>
</evidence>
<dbReference type="GO" id="GO:0007156">
    <property type="term" value="P:homophilic cell adhesion via plasma membrane adhesion molecules"/>
    <property type="evidence" value="ECO:0007669"/>
    <property type="project" value="InterPro"/>
</dbReference>
<dbReference type="GO" id="GO:0007043">
    <property type="term" value="P:cell-cell junction assembly"/>
    <property type="evidence" value="ECO:0007669"/>
    <property type="project" value="TreeGrafter"/>
</dbReference>
<keyword evidence="13" id="KW-0325">Glycoprotein</keyword>
<dbReference type="FunFam" id="4.10.900.10:FF:000001">
    <property type="entry name" value="Cadherin 2"/>
    <property type="match status" value="1"/>
</dbReference>
<evidence type="ECO:0000256" key="6">
    <source>
        <dbReference type="ARBA" id="ARBA00022729"/>
    </source>
</evidence>
<evidence type="ECO:0000256" key="9">
    <source>
        <dbReference type="ARBA" id="ARBA00022889"/>
    </source>
</evidence>
<dbReference type="InterPro" id="IPR039808">
    <property type="entry name" value="Cadherin"/>
</dbReference>
<dbReference type="PROSITE" id="PS50268">
    <property type="entry name" value="CADHERIN_2"/>
    <property type="match status" value="15"/>
</dbReference>
<evidence type="ECO:0000256" key="12">
    <source>
        <dbReference type="ARBA" id="ARBA00023157"/>
    </source>
</evidence>
<dbReference type="GO" id="GO:0048589">
    <property type="term" value="P:developmental growth"/>
    <property type="evidence" value="ECO:0007669"/>
    <property type="project" value="UniProtKB-ARBA"/>
</dbReference>
<dbReference type="GO" id="GO:0001736">
    <property type="term" value="P:establishment of planar polarity"/>
    <property type="evidence" value="ECO:0007669"/>
    <property type="project" value="UniProtKB-ARBA"/>
</dbReference>
<comment type="subcellular location">
    <subcellularLocation>
        <location evidence="1 16">Cell membrane</location>
        <topology evidence="1 16">Single-pass type I membrane protein</topology>
    </subcellularLocation>
</comment>
<dbReference type="Gene3D" id="2.60.40.60">
    <property type="entry name" value="Cadherins"/>
    <property type="match status" value="15"/>
</dbReference>
<dbReference type="Pfam" id="PF01049">
    <property type="entry name" value="CADH_Y-type_LIR"/>
    <property type="match status" value="1"/>
</dbReference>
<feature type="domain" description="Cadherin" evidence="22">
    <location>
        <begin position="1449"/>
        <end position="1567"/>
    </location>
</feature>
<dbReference type="FunFam" id="2.60.40.60:FF:000039">
    <property type="entry name" value="FAT atypical cadherin 3"/>
    <property type="match status" value="1"/>
</dbReference>
<dbReference type="GO" id="GO:0008013">
    <property type="term" value="F:beta-catenin binding"/>
    <property type="evidence" value="ECO:0007669"/>
    <property type="project" value="TreeGrafter"/>
</dbReference>
<dbReference type="SUPFAM" id="SSF49899">
    <property type="entry name" value="Concanavalin A-like lectins/glucanases"/>
    <property type="match status" value="2"/>
</dbReference>
<dbReference type="GO" id="GO:0007163">
    <property type="term" value="P:establishment or maintenance of cell polarity"/>
    <property type="evidence" value="ECO:0007669"/>
    <property type="project" value="UniProtKB-ARBA"/>
</dbReference>
<dbReference type="CDD" id="cd11304">
    <property type="entry name" value="Cadherin_repeat"/>
    <property type="match status" value="14"/>
</dbReference>
<keyword evidence="6" id="KW-0732">Signal</keyword>
<dbReference type="Pfam" id="PF02210">
    <property type="entry name" value="Laminin_G_2"/>
    <property type="match status" value="2"/>
</dbReference>
<gene>
    <name evidence="23" type="ORF">BV898_14735</name>
</gene>
<dbReference type="GO" id="GO:0034332">
    <property type="term" value="P:adherens junction organization"/>
    <property type="evidence" value="ECO:0007669"/>
    <property type="project" value="TreeGrafter"/>
</dbReference>
<evidence type="ECO:0000256" key="15">
    <source>
        <dbReference type="PROSITE-ProRule" id="PRU00076"/>
    </source>
</evidence>
<evidence type="ECO:0000313" key="23">
    <source>
        <dbReference type="EMBL" id="OWA50210.1"/>
    </source>
</evidence>
<dbReference type="OrthoDB" id="6079678at2759"/>
<dbReference type="FunFam" id="2.60.40.60:FF:000058">
    <property type="entry name" value="FAT atypical cadherin 3"/>
    <property type="match status" value="1"/>
</dbReference>
<keyword evidence="2" id="KW-1003">Cell membrane</keyword>
<dbReference type="PANTHER" id="PTHR24027">
    <property type="entry name" value="CADHERIN-23"/>
    <property type="match status" value="1"/>
</dbReference>
<dbReference type="SMART" id="SM00179">
    <property type="entry name" value="EGF_CA"/>
    <property type="match status" value="3"/>
</dbReference>